<accession>A0ABV8MRM7</accession>
<feature type="transmembrane region" description="Helical" evidence="12">
    <location>
        <begin position="15"/>
        <end position="35"/>
    </location>
</feature>
<comment type="function">
    <text evidence="12">Transport of potassium into the cell. Likely operates as a K(+):H(+) symporter.</text>
</comment>
<feature type="transmembrane region" description="Helical" evidence="12">
    <location>
        <begin position="176"/>
        <end position="197"/>
    </location>
</feature>
<reference evidence="16" key="1">
    <citation type="journal article" date="2019" name="Int. J. Syst. Evol. Microbiol.">
        <title>The Global Catalogue of Microorganisms (GCM) 10K type strain sequencing project: providing services to taxonomists for standard genome sequencing and annotation.</title>
        <authorList>
            <consortium name="The Broad Institute Genomics Platform"/>
            <consortium name="The Broad Institute Genome Sequencing Center for Infectious Disease"/>
            <person name="Wu L."/>
            <person name="Ma J."/>
        </authorList>
    </citation>
    <scope>NUCLEOTIDE SEQUENCE [LARGE SCALE GENOMIC DNA]</scope>
    <source>
        <strain evidence="16">LMG 29894</strain>
    </source>
</reference>
<evidence type="ECO:0000256" key="4">
    <source>
        <dbReference type="ARBA" id="ARBA00022475"/>
    </source>
</evidence>
<feature type="domain" description="K+ potassium transporter integral membrane" evidence="13">
    <location>
        <begin position="18"/>
        <end position="476"/>
    </location>
</feature>
<dbReference type="InterPro" id="IPR053951">
    <property type="entry name" value="K_trans_N"/>
</dbReference>
<dbReference type="Pfam" id="PF22776">
    <property type="entry name" value="K_trans_C"/>
    <property type="match status" value="1"/>
</dbReference>
<feature type="transmembrane region" description="Helical" evidence="12">
    <location>
        <begin position="408"/>
        <end position="430"/>
    </location>
</feature>
<evidence type="ECO:0000256" key="3">
    <source>
        <dbReference type="ARBA" id="ARBA00022448"/>
    </source>
</evidence>
<keyword evidence="10 12" id="KW-0406">Ion transport</keyword>
<comment type="subcellular location">
    <subcellularLocation>
        <location evidence="12">Cell membrane</location>
        <topology evidence="12">Multi-pass membrane protein</topology>
    </subcellularLocation>
    <subcellularLocation>
        <location evidence="1">Membrane</location>
        <topology evidence="1">Multi-pass membrane protein</topology>
    </subcellularLocation>
</comment>
<dbReference type="PANTHER" id="PTHR30540:SF79">
    <property type="entry name" value="LOW AFFINITY POTASSIUM TRANSPORT SYSTEM PROTEIN KUP"/>
    <property type="match status" value="1"/>
</dbReference>
<feature type="transmembrane region" description="Helical" evidence="12">
    <location>
        <begin position="372"/>
        <end position="396"/>
    </location>
</feature>
<comment type="caution">
    <text evidence="15">The sequence shown here is derived from an EMBL/GenBank/DDBJ whole genome shotgun (WGS) entry which is preliminary data.</text>
</comment>
<keyword evidence="9 12" id="KW-1133">Transmembrane helix</keyword>
<evidence type="ECO:0000256" key="9">
    <source>
        <dbReference type="ARBA" id="ARBA00022989"/>
    </source>
</evidence>
<feature type="transmembrane region" description="Helical" evidence="12">
    <location>
        <begin position="253"/>
        <end position="275"/>
    </location>
</feature>
<dbReference type="HAMAP" id="MF_01522">
    <property type="entry name" value="Kup"/>
    <property type="match status" value="1"/>
</dbReference>
<evidence type="ECO:0000256" key="8">
    <source>
        <dbReference type="ARBA" id="ARBA00022958"/>
    </source>
</evidence>
<gene>
    <name evidence="12" type="primary">kup</name>
    <name evidence="15" type="ORF">ACFOW7_16030</name>
</gene>
<dbReference type="RefSeq" id="WP_378166121.1">
    <property type="nucleotide sequence ID" value="NZ_JBHSBU010000001.1"/>
</dbReference>
<name>A0ABV8MRM7_9NEIS</name>
<keyword evidence="5 12" id="KW-0633">Potassium transport</keyword>
<keyword evidence="7 12" id="KW-0769">Symport</keyword>
<comment type="similarity">
    <text evidence="2 12">Belongs to the HAK/KUP transporter (TC 2.A.72) family.</text>
</comment>
<dbReference type="InterPro" id="IPR003855">
    <property type="entry name" value="K+_transporter"/>
</dbReference>
<dbReference type="PANTHER" id="PTHR30540">
    <property type="entry name" value="OSMOTIC STRESS POTASSIUM TRANSPORTER"/>
    <property type="match status" value="1"/>
</dbReference>
<keyword evidence="6 12" id="KW-0812">Transmembrane</keyword>
<evidence type="ECO:0000313" key="16">
    <source>
        <dbReference type="Proteomes" id="UP001595791"/>
    </source>
</evidence>
<evidence type="ECO:0000256" key="7">
    <source>
        <dbReference type="ARBA" id="ARBA00022847"/>
    </source>
</evidence>
<dbReference type="InterPro" id="IPR023051">
    <property type="entry name" value="Kup"/>
</dbReference>
<keyword evidence="3 12" id="KW-0813">Transport</keyword>
<evidence type="ECO:0000256" key="12">
    <source>
        <dbReference type="HAMAP-Rule" id="MF_01522"/>
    </source>
</evidence>
<dbReference type="InterPro" id="IPR053952">
    <property type="entry name" value="K_trans_C"/>
</dbReference>
<protein>
    <recommendedName>
        <fullName evidence="12">Probable potassium transport system protein Kup</fullName>
    </recommendedName>
</protein>
<evidence type="ECO:0000256" key="10">
    <source>
        <dbReference type="ARBA" id="ARBA00023065"/>
    </source>
</evidence>
<feature type="transmembrane region" description="Helical" evidence="12">
    <location>
        <begin position="107"/>
        <end position="127"/>
    </location>
</feature>
<sequence length="636" mass="70440">MSQTTQDQDQSKKPLYGLALAAIGVVYGDIGTSPLYTIKECFNPIHGLPLTHDNIIGVLSLVFWSLLMVVSLKYVYCIMRADNRGEGGILALMALATRTQHRQRGQFSIYILLGIFGASLFYGDGMITPAISVLSAVEGLKVIAPTLEHWVIPITITVLVVLFAMQSHGTATIGKLFAPIMVSWFVMLAVLGIYNIARSPEVLGAVSPHYAVQFLLAHPWLSFITLGAVVLALTGAEAIYADMGHFGLKPIRLGWFGFVWPALVLNYFGQGALVLTNPAAVSNPFYMMGPSWFLIPQLILATAAAVIASQAVISGAYSITWQAIQLGYCPRMAIRHTSEKERGQIYIPGINWALLAAVIVLVVGFQKSERLASAYGIAVTMTMVITSIMAFAVLGRRESILRSPAKRYALFALLALFMMIDLAFFSANAMKFLDGGWVPVVIASFTFFLMTTWKRGRRALFHRLHDGELPLAMFVESIEANPPHRVDGTAVFMTGSTDTVPHALLHNLKHNKVLHEQVVFLTIQSTDEPYVAMKERLQVEQLSPSFWKVVATYGFKEEPSVPDILALLAETHQIDFELMTTSFFLSRETIVDAKEPVFSWLRRRLFALMQRNAARPTDFFKIPPNRVVEMGTQIEM</sequence>
<feature type="transmembrane region" description="Helical" evidence="12">
    <location>
        <begin position="295"/>
        <end position="324"/>
    </location>
</feature>
<feature type="domain" description="K+ potassium transporter C-terminal" evidence="14">
    <location>
        <begin position="488"/>
        <end position="636"/>
    </location>
</feature>
<organism evidence="15 16">
    <name type="scientific">Chitinimonas lacunae</name>
    <dbReference type="NCBI Taxonomy" id="1963018"/>
    <lineage>
        <taxon>Bacteria</taxon>
        <taxon>Pseudomonadati</taxon>
        <taxon>Pseudomonadota</taxon>
        <taxon>Betaproteobacteria</taxon>
        <taxon>Neisseriales</taxon>
        <taxon>Chitinibacteraceae</taxon>
        <taxon>Chitinimonas</taxon>
    </lineage>
</organism>
<keyword evidence="4 12" id="KW-1003">Cell membrane</keyword>
<evidence type="ECO:0000259" key="13">
    <source>
        <dbReference type="Pfam" id="PF02705"/>
    </source>
</evidence>
<evidence type="ECO:0000256" key="11">
    <source>
        <dbReference type="ARBA" id="ARBA00023136"/>
    </source>
</evidence>
<keyword evidence="16" id="KW-1185">Reference proteome</keyword>
<evidence type="ECO:0000256" key="5">
    <source>
        <dbReference type="ARBA" id="ARBA00022538"/>
    </source>
</evidence>
<comment type="catalytic activity">
    <reaction evidence="12">
        <text>K(+)(in) + H(+)(in) = K(+)(out) + H(+)(out)</text>
        <dbReference type="Rhea" id="RHEA:28490"/>
        <dbReference type="ChEBI" id="CHEBI:15378"/>
        <dbReference type="ChEBI" id="CHEBI:29103"/>
    </reaction>
</comment>
<evidence type="ECO:0000256" key="1">
    <source>
        <dbReference type="ARBA" id="ARBA00004141"/>
    </source>
</evidence>
<feature type="transmembrane region" description="Helical" evidence="12">
    <location>
        <begin position="436"/>
        <end position="453"/>
    </location>
</feature>
<evidence type="ECO:0000259" key="14">
    <source>
        <dbReference type="Pfam" id="PF22776"/>
    </source>
</evidence>
<feature type="transmembrane region" description="Helical" evidence="12">
    <location>
        <begin position="345"/>
        <end position="366"/>
    </location>
</feature>
<feature type="transmembrane region" description="Helical" evidence="12">
    <location>
        <begin position="55"/>
        <end position="76"/>
    </location>
</feature>
<keyword evidence="8 12" id="KW-0630">Potassium</keyword>
<feature type="transmembrane region" description="Helical" evidence="12">
    <location>
        <begin position="217"/>
        <end position="241"/>
    </location>
</feature>
<evidence type="ECO:0000256" key="6">
    <source>
        <dbReference type="ARBA" id="ARBA00022692"/>
    </source>
</evidence>
<dbReference type="EMBL" id="JBHSBU010000001">
    <property type="protein sequence ID" value="MFC4160848.1"/>
    <property type="molecule type" value="Genomic_DNA"/>
</dbReference>
<dbReference type="Proteomes" id="UP001595791">
    <property type="component" value="Unassembled WGS sequence"/>
</dbReference>
<evidence type="ECO:0000313" key="15">
    <source>
        <dbReference type="EMBL" id="MFC4160848.1"/>
    </source>
</evidence>
<feature type="transmembrane region" description="Helical" evidence="12">
    <location>
        <begin position="147"/>
        <end position="164"/>
    </location>
</feature>
<keyword evidence="11 12" id="KW-0472">Membrane</keyword>
<dbReference type="Pfam" id="PF02705">
    <property type="entry name" value="K_trans"/>
    <property type="match status" value="1"/>
</dbReference>
<proteinExistence type="inferred from homology"/>
<evidence type="ECO:0000256" key="2">
    <source>
        <dbReference type="ARBA" id="ARBA00007019"/>
    </source>
</evidence>